<dbReference type="InterPro" id="IPR004274">
    <property type="entry name" value="FCP1_dom"/>
</dbReference>
<keyword evidence="4" id="KW-1185">Reference proteome</keyword>
<sequence length="365" mass="41177">MKKPSCVLRSDDFTTLLKQSKCTVDSVVGQLEPNISPPAVSPSSVKTVWTGVSTVLVALSNWFFGGGGGGSGDSGGGVAHVDTRNGKWDTPTPPRFSTSSSTSQTESRSERWRVLVTTIMWKVIQQGTKSLILFLSKIWNFILYFLRKNGRKVMQHQTIKYDNVPLSPLSKHRLSLVKRKVLVLDLDETLIHSHHDGVQRPTVKPGTPPDFILKVTIERHPVRFFVHKRPHVDYFLDVVSQWYDLVVFTASMEIYGAGVADKLDRNRKILQTRYYRQHCTLELGSYTKDLSNISHDLSSIFILDNSPGAYRSYPANAMPIKSWFSDPTDTALLNLLPVLDALRFTQDVRSVLSRNLHCHKPCYSF</sequence>
<dbReference type="CDD" id="cd07521">
    <property type="entry name" value="HAD_FCP1-like"/>
    <property type="match status" value="1"/>
</dbReference>
<dbReference type="InterPro" id="IPR050365">
    <property type="entry name" value="TIM50"/>
</dbReference>
<dbReference type="Pfam" id="PF03031">
    <property type="entry name" value="NIF"/>
    <property type="match status" value="1"/>
</dbReference>
<name>A0ABP1RXL1_9HEXA</name>
<gene>
    <name evidence="3" type="ORF">ODALV1_LOCUS27386</name>
</gene>
<dbReference type="NCBIfam" id="TIGR02251">
    <property type="entry name" value="HIF-SF_euk"/>
    <property type="match status" value="1"/>
</dbReference>
<dbReference type="InterPro" id="IPR011948">
    <property type="entry name" value="Dullard_phosphatase"/>
</dbReference>
<accession>A0ABP1RXL1</accession>
<dbReference type="EMBL" id="CAXLJM020000124">
    <property type="protein sequence ID" value="CAL8138487.1"/>
    <property type="molecule type" value="Genomic_DNA"/>
</dbReference>
<organism evidence="3 4">
    <name type="scientific">Orchesella dallaii</name>
    <dbReference type="NCBI Taxonomy" id="48710"/>
    <lineage>
        <taxon>Eukaryota</taxon>
        <taxon>Metazoa</taxon>
        <taxon>Ecdysozoa</taxon>
        <taxon>Arthropoda</taxon>
        <taxon>Hexapoda</taxon>
        <taxon>Collembola</taxon>
        <taxon>Entomobryomorpha</taxon>
        <taxon>Entomobryoidea</taxon>
        <taxon>Orchesellidae</taxon>
        <taxon>Orchesellinae</taxon>
        <taxon>Orchesella</taxon>
    </lineage>
</organism>
<dbReference type="Gene3D" id="3.40.50.1000">
    <property type="entry name" value="HAD superfamily/HAD-like"/>
    <property type="match status" value="1"/>
</dbReference>
<protein>
    <recommendedName>
        <fullName evidence="2">FCP1 homology domain-containing protein</fullName>
    </recommendedName>
</protein>
<dbReference type="InterPro" id="IPR036412">
    <property type="entry name" value="HAD-like_sf"/>
</dbReference>
<dbReference type="PROSITE" id="PS50969">
    <property type="entry name" value="FCP1"/>
    <property type="match status" value="1"/>
</dbReference>
<proteinExistence type="predicted"/>
<evidence type="ECO:0000313" key="3">
    <source>
        <dbReference type="EMBL" id="CAL8138487.1"/>
    </source>
</evidence>
<dbReference type="Proteomes" id="UP001642540">
    <property type="component" value="Unassembled WGS sequence"/>
</dbReference>
<comment type="caution">
    <text evidence="3">The sequence shown here is derived from an EMBL/GenBank/DDBJ whole genome shotgun (WGS) entry which is preliminary data.</text>
</comment>
<dbReference type="SUPFAM" id="SSF56784">
    <property type="entry name" value="HAD-like"/>
    <property type="match status" value="1"/>
</dbReference>
<reference evidence="3 4" key="1">
    <citation type="submission" date="2024-08" db="EMBL/GenBank/DDBJ databases">
        <authorList>
            <person name="Cucini C."/>
            <person name="Frati F."/>
        </authorList>
    </citation>
    <scope>NUCLEOTIDE SEQUENCE [LARGE SCALE GENOMIC DNA]</scope>
</reference>
<dbReference type="PANTHER" id="PTHR12210">
    <property type="entry name" value="DULLARD PROTEIN PHOSPHATASE"/>
    <property type="match status" value="1"/>
</dbReference>
<evidence type="ECO:0000259" key="2">
    <source>
        <dbReference type="PROSITE" id="PS50969"/>
    </source>
</evidence>
<evidence type="ECO:0000313" key="4">
    <source>
        <dbReference type="Proteomes" id="UP001642540"/>
    </source>
</evidence>
<feature type="compositionally biased region" description="Low complexity" evidence="1">
    <location>
        <begin position="95"/>
        <end position="106"/>
    </location>
</feature>
<dbReference type="SMART" id="SM00577">
    <property type="entry name" value="CPDc"/>
    <property type="match status" value="1"/>
</dbReference>
<feature type="region of interest" description="Disordered" evidence="1">
    <location>
        <begin position="74"/>
        <end position="107"/>
    </location>
</feature>
<evidence type="ECO:0000256" key="1">
    <source>
        <dbReference type="SAM" id="MobiDB-lite"/>
    </source>
</evidence>
<dbReference type="InterPro" id="IPR023214">
    <property type="entry name" value="HAD_sf"/>
</dbReference>
<feature type="domain" description="FCP1 homology" evidence="2">
    <location>
        <begin position="175"/>
        <end position="342"/>
    </location>
</feature>